<accession>A0A857JS76</accession>
<dbReference type="EMBL" id="CP047656">
    <property type="protein sequence ID" value="QHJ13787.1"/>
    <property type="molecule type" value="Genomic_DNA"/>
</dbReference>
<dbReference type="InterPro" id="IPR036390">
    <property type="entry name" value="WH_DNA-bd_sf"/>
</dbReference>
<feature type="domain" description="HTH marR-type" evidence="1">
    <location>
        <begin position="4"/>
        <end position="137"/>
    </location>
</feature>
<dbReference type="GO" id="GO:0003700">
    <property type="term" value="F:DNA-binding transcription factor activity"/>
    <property type="evidence" value="ECO:0007669"/>
    <property type="project" value="InterPro"/>
</dbReference>
<keyword evidence="3" id="KW-1185">Reference proteome</keyword>
<dbReference type="OrthoDB" id="5327581at2"/>
<dbReference type="PROSITE" id="PS50995">
    <property type="entry name" value="HTH_MARR_2"/>
    <property type="match status" value="1"/>
</dbReference>
<reference evidence="2 3" key="1">
    <citation type="submission" date="2019-12" db="EMBL/GenBank/DDBJ databases">
        <title>Genome sequencing and assembly of endphytes of Porphyra tenera.</title>
        <authorList>
            <person name="Park J.M."/>
            <person name="Shin R."/>
            <person name="Jo S.H."/>
        </authorList>
    </citation>
    <scope>NUCLEOTIDE SEQUENCE [LARGE SCALE GENOMIC DNA]</scope>
    <source>
        <strain evidence="2 3">GPM4</strain>
    </source>
</reference>
<gene>
    <name evidence="2" type="ORF">FX988_04067</name>
</gene>
<dbReference type="SMART" id="SM00347">
    <property type="entry name" value="HTH_MARR"/>
    <property type="match status" value="1"/>
</dbReference>
<proteinExistence type="predicted"/>
<evidence type="ECO:0000313" key="2">
    <source>
        <dbReference type="EMBL" id="QHJ13787.1"/>
    </source>
</evidence>
<dbReference type="AlphaFoldDB" id="A0A857JS76"/>
<dbReference type="GO" id="GO:0006950">
    <property type="term" value="P:response to stress"/>
    <property type="evidence" value="ECO:0007669"/>
    <property type="project" value="TreeGrafter"/>
</dbReference>
<dbReference type="Gene3D" id="1.10.10.10">
    <property type="entry name" value="Winged helix-like DNA-binding domain superfamily/Winged helix DNA-binding domain"/>
    <property type="match status" value="1"/>
</dbReference>
<dbReference type="Pfam" id="PF01047">
    <property type="entry name" value="MarR"/>
    <property type="match status" value="1"/>
</dbReference>
<organism evidence="2 3">
    <name type="scientific">Paraglaciecola mesophila</name>
    <dbReference type="NCBI Taxonomy" id="197222"/>
    <lineage>
        <taxon>Bacteria</taxon>
        <taxon>Pseudomonadati</taxon>
        <taxon>Pseudomonadota</taxon>
        <taxon>Gammaproteobacteria</taxon>
        <taxon>Alteromonadales</taxon>
        <taxon>Alteromonadaceae</taxon>
        <taxon>Paraglaciecola</taxon>
    </lineage>
</organism>
<dbReference type="KEGG" id="pmes:FX988_04067"/>
<dbReference type="RefSeq" id="WP_160181851.1">
    <property type="nucleotide sequence ID" value="NZ_CP047656.1"/>
</dbReference>
<dbReference type="PANTHER" id="PTHR33164:SF57">
    <property type="entry name" value="MARR-FAMILY TRANSCRIPTIONAL REGULATOR"/>
    <property type="match status" value="1"/>
</dbReference>
<dbReference type="SUPFAM" id="SSF46785">
    <property type="entry name" value="Winged helix' DNA-binding domain"/>
    <property type="match status" value="1"/>
</dbReference>
<dbReference type="InterPro" id="IPR000835">
    <property type="entry name" value="HTH_MarR-typ"/>
</dbReference>
<dbReference type="InterPro" id="IPR039422">
    <property type="entry name" value="MarR/SlyA-like"/>
</dbReference>
<dbReference type="Proteomes" id="UP000464524">
    <property type="component" value="Chromosome"/>
</dbReference>
<name>A0A857JS76_9ALTE</name>
<protein>
    <recommendedName>
        <fullName evidence="1">HTH marR-type domain-containing protein</fullName>
    </recommendedName>
</protein>
<evidence type="ECO:0000313" key="3">
    <source>
        <dbReference type="Proteomes" id="UP000464524"/>
    </source>
</evidence>
<sequence>MKKRLKIFHLLQLAHSALFKAADKKLKSELHISTTQLAVLFTLAKQDNAPITAIADQLNMSYSSISGVIDRMTKAQLVTRQRGTSDARVQNVILLPKGQEIAERSTAKVRSINHALLSEFSVNEQETIARFLVHIAQNAEQIVSEEHQR</sequence>
<dbReference type="PANTHER" id="PTHR33164">
    <property type="entry name" value="TRANSCRIPTIONAL REGULATOR, MARR FAMILY"/>
    <property type="match status" value="1"/>
</dbReference>
<evidence type="ECO:0000259" key="1">
    <source>
        <dbReference type="PROSITE" id="PS50995"/>
    </source>
</evidence>
<dbReference type="InterPro" id="IPR036388">
    <property type="entry name" value="WH-like_DNA-bd_sf"/>
</dbReference>